<dbReference type="OrthoDB" id="599566at2"/>
<name>A0A2S7SRS5_9BACT</name>
<dbReference type="InterPro" id="IPR008964">
    <property type="entry name" value="Invasin/intimin_cell_adhesion"/>
</dbReference>
<dbReference type="InterPro" id="IPR026444">
    <property type="entry name" value="Secre_tail"/>
</dbReference>
<organism evidence="2 3">
    <name type="scientific">Flavipsychrobacter stenotrophus</name>
    <dbReference type="NCBI Taxonomy" id="2077091"/>
    <lineage>
        <taxon>Bacteria</taxon>
        <taxon>Pseudomonadati</taxon>
        <taxon>Bacteroidota</taxon>
        <taxon>Chitinophagia</taxon>
        <taxon>Chitinophagales</taxon>
        <taxon>Chitinophagaceae</taxon>
        <taxon>Flavipsychrobacter</taxon>
    </lineage>
</organism>
<gene>
    <name evidence="2" type="ORF">CJD36_019575</name>
</gene>
<evidence type="ECO:0000313" key="3">
    <source>
        <dbReference type="Proteomes" id="UP000239872"/>
    </source>
</evidence>
<dbReference type="RefSeq" id="WP_105040894.1">
    <property type="nucleotide sequence ID" value="NZ_PPSL01000006.1"/>
</dbReference>
<dbReference type="Gene3D" id="2.60.40.1080">
    <property type="match status" value="1"/>
</dbReference>
<comment type="caution">
    <text evidence="2">The sequence shown here is derived from an EMBL/GenBank/DDBJ whole genome shotgun (WGS) entry which is preliminary data.</text>
</comment>
<protein>
    <recommendedName>
        <fullName evidence="1">Secretion system C-terminal sorting domain-containing protein</fullName>
    </recommendedName>
</protein>
<reference evidence="2 3" key="1">
    <citation type="submission" date="2018-01" db="EMBL/GenBank/DDBJ databases">
        <title>A novel member of the phylum Bacteroidetes isolated from glacier ice.</title>
        <authorList>
            <person name="Liu Q."/>
            <person name="Xin Y.-H."/>
        </authorList>
    </citation>
    <scope>NUCLEOTIDE SEQUENCE [LARGE SCALE GENOMIC DNA]</scope>
    <source>
        <strain evidence="2 3">RB1R16</strain>
    </source>
</reference>
<dbReference type="SUPFAM" id="SSF63829">
    <property type="entry name" value="Calcium-dependent phosphotriesterase"/>
    <property type="match status" value="1"/>
</dbReference>
<proteinExistence type="predicted"/>
<dbReference type="SUPFAM" id="SSF49373">
    <property type="entry name" value="Invasin/intimin cell-adhesion fragments"/>
    <property type="match status" value="1"/>
</dbReference>
<sequence>MRCSQMKGLLLVIALFFYVSVDGQIIRTLAGDGVGASTSGDGDLGPCVSARFLVPNGIAVDWKGNIYLSDAGKNVIRKIRPDGLITTYAGTGSGGYSGDGGPAINAKLQSPAGLVCDGIGNLYIADAANKIVRKVDTFGFISTIAGDPPPAPATVSSVGGPATTIRLGAVSGLAFDAAGNLYIANGNDRVWKLDPTGTTISLFAGGGGIGFSGNGGQATAAFMEGVSDVFVDAAGIVYISEQANNIVRKVSTTGIITPFAGQGPTLGGSSGDTNPATAAKLNSPGCMKKDAAGNFYICDIGNNKIRKVTPAGIINSYTGINNTAMLANYTGDGAVIGSTTRFFGENGICFDSAGHMFIADHGPGNVPLTGGAGRRIRQIFNVDTFRITVSPNDTICSSDTVNFTAVTTTGYYSFEYRWKVNGVAAGTNSRTFHPVSINNNDRVSCTIIDTANGGMLLAKSDTITMTVNPVVVPTISILTASDTVCIGATANYTASITNGGTTPAIQWKVSGATVATGSSYSYVPSNGDTVTAILTSNAVCAMPNPVRASRIMRVVPLPNAGTVSGPTFVCTTNTISLTISGSTGGSWSVSNSSATVSSGGVVTGLSAGTDTISYTVTTATCGSATTTHIVTVGNTPSAGTIVGATFVCPSATISLTDASAGGTWSATNGRATITSIGLVTGVTSGLDTIRYTVTNSCGTAVASSVITIGVSPLHAAGSITGPSAVCLGSSVTLSDTATTGNWMSRNTGIATINAAGVITTVAPGVDTIYYIFSNSCGADTAAHIITVDPVLSAGAITGLTTVCPGYSISLSNTVAGGTWSVSNAHASITSAGVVSGVTTGQDTVYYTVSNSCNTAIASSVITIGVSSLHDAGTITGPGSVCVGSAITLSDTATGGYWLSGNPAVATIDAAGIVTPVSGGTDTVYYIVTSGCNPDTASHIVVVIPVLSAGTISGLSTVCSGLPVTLTTSGSSGGLWSSSNTAIATVDGTGYVNTLMPGSIVLSYVVGNTCGSDTATLSLTVAPLPFADTITGALLLCVGAPVTLTDTASGGIWSSSAPLIATVNTSGIVTGLSAGGANISYTVTNSCGTDIAVHHVTVNPFPILNSSLTPPSVCSGTLFNYTPSSTTVGASFNWVRSAVPGILNPTAGSSGDPNEILINTTALPVNVIYAFAVSAGGCSTVQNVTVVVKPIPTLSSSDTVVTCAGRTFVYVPASATPGTTYTWVRPAVAGVSPASGSGIGNVVETYTTSGTSSVNAVINYTLTAAGCSAPQNVYLVIQPQGPPPPVITTKSPSWLCTGTMFQNFGTSSVPDTTVTYDWFAQGATVWAQGAGHQYSLVSFPAPGTATIYLATSNVGYSCRSLDSFVVFVDNNTNETISVDYFGGVFIAQPGMSTYQWGYDDAVTLDSTILVGETGSNYINGSPDFAGKYYWVMTEHLFCKQKTYYTIPTGVINASIGGVRQVSISPNPASTTFTVNIVSDFTEPGTISITNMIGSKVMEMPCSTNNKTNIFLEQPAGIYFVTVTTPHGAHTEKVMITR</sequence>
<feature type="domain" description="Secretion system C-terminal sorting" evidence="1">
    <location>
        <begin position="1462"/>
        <end position="1534"/>
    </location>
</feature>
<evidence type="ECO:0000259" key="1">
    <source>
        <dbReference type="Pfam" id="PF18962"/>
    </source>
</evidence>
<dbReference type="EMBL" id="PPSL01000006">
    <property type="protein sequence ID" value="PQJ09444.1"/>
    <property type="molecule type" value="Genomic_DNA"/>
</dbReference>
<accession>A0A2S7SRS5</accession>
<dbReference type="PANTHER" id="PTHR13833">
    <property type="match status" value="1"/>
</dbReference>
<dbReference type="Proteomes" id="UP000239872">
    <property type="component" value="Unassembled WGS sequence"/>
</dbReference>
<dbReference type="Gene3D" id="2.120.10.30">
    <property type="entry name" value="TolB, C-terminal domain"/>
    <property type="match status" value="3"/>
</dbReference>
<dbReference type="PANTHER" id="PTHR13833:SF71">
    <property type="entry name" value="NHL DOMAIN-CONTAINING PROTEIN"/>
    <property type="match status" value="1"/>
</dbReference>
<keyword evidence="3" id="KW-1185">Reference proteome</keyword>
<dbReference type="NCBIfam" id="TIGR04183">
    <property type="entry name" value="Por_Secre_tail"/>
    <property type="match status" value="1"/>
</dbReference>
<dbReference type="InterPro" id="IPR011042">
    <property type="entry name" value="6-blade_b-propeller_TolB-like"/>
</dbReference>
<dbReference type="Pfam" id="PF18962">
    <property type="entry name" value="Por_Secre_tail"/>
    <property type="match status" value="1"/>
</dbReference>
<evidence type="ECO:0000313" key="2">
    <source>
        <dbReference type="EMBL" id="PQJ09444.1"/>
    </source>
</evidence>